<name>A0ABU8WP35_9BURK</name>
<accession>A0ABU8WP35</accession>
<sequence length="153" mass="16292">MSIRALIAAAAAVIAVLGCTTPSSRSVAPVSRPPGLGEAKVSAIEVCKPSGQRAYLDRLQCTDGSIPAYRRVGSFGGRNELPANLTKEQQIAQLERNFSGAALKPGETDYHVIDGYEVSCGPVKRMIYMDMYHCNQAPPAEIPSGFQLRGPGK</sequence>
<evidence type="ECO:0000313" key="1">
    <source>
        <dbReference type="EMBL" id="MEJ8849283.1"/>
    </source>
</evidence>
<keyword evidence="2" id="KW-1185">Reference proteome</keyword>
<gene>
    <name evidence="1" type="ORF">WKW82_21705</name>
</gene>
<evidence type="ECO:0000313" key="2">
    <source>
        <dbReference type="Proteomes" id="UP001385892"/>
    </source>
</evidence>
<dbReference type="EMBL" id="JBBKZT010000010">
    <property type="protein sequence ID" value="MEJ8849283.1"/>
    <property type="molecule type" value="Genomic_DNA"/>
</dbReference>
<evidence type="ECO:0008006" key="3">
    <source>
        <dbReference type="Google" id="ProtNLM"/>
    </source>
</evidence>
<protein>
    <recommendedName>
        <fullName evidence="3">DUF4156 domain-containing protein</fullName>
    </recommendedName>
</protein>
<comment type="caution">
    <text evidence="1">The sequence shown here is derived from an EMBL/GenBank/DDBJ whole genome shotgun (WGS) entry which is preliminary data.</text>
</comment>
<proteinExistence type="predicted"/>
<dbReference type="PROSITE" id="PS51257">
    <property type="entry name" value="PROKAR_LIPOPROTEIN"/>
    <property type="match status" value="1"/>
</dbReference>
<dbReference type="RefSeq" id="WP_340344413.1">
    <property type="nucleotide sequence ID" value="NZ_JBBKZT010000010.1"/>
</dbReference>
<reference evidence="1 2" key="1">
    <citation type="submission" date="2024-03" db="EMBL/GenBank/DDBJ databases">
        <title>Novel species of the genus Variovorax.</title>
        <authorList>
            <person name="Liu Q."/>
            <person name="Xin Y.-H."/>
        </authorList>
    </citation>
    <scope>NUCLEOTIDE SEQUENCE [LARGE SCALE GENOMIC DNA]</scope>
    <source>
        <strain evidence="1 2">KACC 18900</strain>
    </source>
</reference>
<dbReference type="Proteomes" id="UP001385892">
    <property type="component" value="Unassembled WGS sequence"/>
</dbReference>
<organism evidence="1 2">
    <name type="scientific">Variovorax rhizosphaerae</name>
    <dbReference type="NCBI Taxonomy" id="1836200"/>
    <lineage>
        <taxon>Bacteria</taxon>
        <taxon>Pseudomonadati</taxon>
        <taxon>Pseudomonadota</taxon>
        <taxon>Betaproteobacteria</taxon>
        <taxon>Burkholderiales</taxon>
        <taxon>Comamonadaceae</taxon>
        <taxon>Variovorax</taxon>
    </lineage>
</organism>